<protein>
    <submittedName>
        <fullName evidence="1">Uncharacterized protein</fullName>
    </submittedName>
</protein>
<name>A0A1Y1UN88_9FUNG</name>
<comment type="caution">
    <text evidence="1">The sequence shown here is derived from an EMBL/GenBank/DDBJ whole genome shotgun (WGS) entry which is preliminary data.</text>
</comment>
<evidence type="ECO:0000313" key="2">
    <source>
        <dbReference type="Proteomes" id="UP000193719"/>
    </source>
</evidence>
<proteinExistence type="predicted"/>
<accession>A0A1Y1UN88</accession>
<evidence type="ECO:0000313" key="1">
    <source>
        <dbReference type="EMBL" id="ORX39479.1"/>
    </source>
</evidence>
<organism evidence="1 2">
    <name type="scientific">Piromyces finnis</name>
    <dbReference type="NCBI Taxonomy" id="1754191"/>
    <lineage>
        <taxon>Eukaryota</taxon>
        <taxon>Fungi</taxon>
        <taxon>Fungi incertae sedis</taxon>
        <taxon>Chytridiomycota</taxon>
        <taxon>Chytridiomycota incertae sedis</taxon>
        <taxon>Neocallimastigomycetes</taxon>
        <taxon>Neocallimastigales</taxon>
        <taxon>Neocallimastigaceae</taxon>
        <taxon>Piromyces</taxon>
    </lineage>
</organism>
<dbReference type="Proteomes" id="UP000193719">
    <property type="component" value="Unassembled WGS sequence"/>
</dbReference>
<dbReference type="EMBL" id="MCFH01000110">
    <property type="protein sequence ID" value="ORX39479.1"/>
    <property type="molecule type" value="Genomic_DNA"/>
</dbReference>
<keyword evidence="2" id="KW-1185">Reference proteome</keyword>
<reference evidence="1 2" key="1">
    <citation type="submission" date="2016-08" db="EMBL/GenBank/DDBJ databases">
        <title>Genomes of anaerobic fungi encode conserved fungal cellulosomes for biomass hydrolysis.</title>
        <authorList>
            <consortium name="DOE Joint Genome Institute"/>
            <person name="Haitjema C.H."/>
            <person name="Gilmore S.P."/>
            <person name="Henske J.K."/>
            <person name="Solomon K.V."/>
            <person name="De Groot R."/>
            <person name="Kuo A."/>
            <person name="Mondo S.J."/>
            <person name="Salamov A.A."/>
            <person name="Labutti K."/>
            <person name="Zhao Z."/>
            <person name="Chiniquy J."/>
            <person name="Barry K."/>
            <person name="Brewer H.M."/>
            <person name="Purvine S.O."/>
            <person name="Wright A.T."/>
            <person name="Boxma B."/>
            <person name="Van Alen T."/>
            <person name="Hackstein J.H."/>
            <person name="Baker S.E."/>
            <person name="Grigoriev I.V."/>
            <person name="O'Malley M.A."/>
        </authorList>
    </citation>
    <scope>NUCLEOTIDE SEQUENCE [LARGE SCALE GENOMIC DNA]</scope>
    <source>
        <strain evidence="2">finn</strain>
    </source>
</reference>
<gene>
    <name evidence="1" type="ORF">BCR36DRAFT_18491</name>
</gene>
<dbReference type="OrthoDB" id="10405403at2759"/>
<reference evidence="1 2" key="2">
    <citation type="submission" date="2016-08" db="EMBL/GenBank/DDBJ databases">
        <title>Pervasive Adenine N6-methylation of Active Genes in Fungi.</title>
        <authorList>
            <consortium name="DOE Joint Genome Institute"/>
            <person name="Mondo S.J."/>
            <person name="Dannebaum R.O."/>
            <person name="Kuo R.C."/>
            <person name="Labutti K."/>
            <person name="Haridas S."/>
            <person name="Kuo A."/>
            <person name="Salamov A."/>
            <person name="Ahrendt S.R."/>
            <person name="Lipzen A."/>
            <person name="Sullivan W."/>
            <person name="Andreopoulos W.B."/>
            <person name="Clum A."/>
            <person name="Lindquist E."/>
            <person name="Daum C."/>
            <person name="Ramamoorthy G.K."/>
            <person name="Gryganskyi A."/>
            <person name="Culley D."/>
            <person name="Magnuson J.K."/>
            <person name="James T.Y."/>
            <person name="O'Malley M.A."/>
            <person name="Stajich J.E."/>
            <person name="Spatafora J.W."/>
            <person name="Visel A."/>
            <person name="Grigoriev I.V."/>
        </authorList>
    </citation>
    <scope>NUCLEOTIDE SEQUENCE [LARGE SCALE GENOMIC DNA]</scope>
    <source>
        <strain evidence="2">finn</strain>
    </source>
</reference>
<dbReference type="AlphaFoldDB" id="A0A1Y1UN88"/>
<sequence>MGFNLLKKIKYCCQGNSDNYFDRSSYRNESKVSAEDFFRKRNAEEVVDDSINSNVKFDSSILNNDKFSNIKPVDIDEFSILSDKNINQLRKRNPGLNKFNNDVIRLSLRKSLYANNLEQDLEEFIQEQQREANKYEKRENPYTISDMRELYDLINNLTIKG</sequence>